<protein>
    <submittedName>
        <fullName evidence="2">Nucleotidyltransferase domain-containing protein</fullName>
    </submittedName>
</protein>
<keyword evidence="3" id="KW-1185">Reference proteome</keyword>
<feature type="domain" description="Polymerase nucleotidyl transferase" evidence="1">
    <location>
        <begin position="12"/>
        <end position="75"/>
    </location>
</feature>
<keyword evidence="2" id="KW-0808">Transferase</keyword>
<accession>A0A7V7RL26</accession>
<dbReference type="Proteomes" id="UP000441354">
    <property type="component" value="Unassembled WGS sequence"/>
</dbReference>
<dbReference type="OrthoDB" id="1701798at2"/>
<evidence type="ECO:0000259" key="1">
    <source>
        <dbReference type="Pfam" id="PF01909"/>
    </source>
</evidence>
<dbReference type="InterPro" id="IPR002934">
    <property type="entry name" value="Polymerase_NTP_transf_dom"/>
</dbReference>
<comment type="caution">
    <text evidence="2">The sequence shown here is derived from an EMBL/GenBank/DDBJ whole genome shotgun (WGS) entry which is preliminary data.</text>
</comment>
<dbReference type="Pfam" id="PF01909">
    <property type="entry name" value="NTP_transf_2"/>
    <property type="match status" value="1"/>
</dbReference>
<proteinExistence type="predicted"/>
<sequence>MRETLLFDRVTKYLIQKYNCHTVILHGSYSTGDFTEESDLDIVCFSDNTEDKNDVEVFEGIQLDVWIYDTEKMANPEQFLHINSGKILEDKKGLAKKFLLNIEDIFKNGPDQPSNEEKEFLKAWLRKMYLRSNKNDIEGNYRLHWMLKDSLEIYFALNGLWYLGPKKSLIWLRENDEVAYNLFNNALSKSAKKNNIEELLDYLNRM</sequence>
<dbReference type="Gene3D" id="3.30.460.10">
    <property type="entry name" value="Beta Polymerase, domain 2"/>
    <property type="match status" value="1"/>
</dbReference>
<reference evidence="2 3" key="1">
    <citation type="journal article" date="2014" name="Arch. Microbiol.">
        <title>Bacillus mesophilum sp. nov., strain IITR-54T, a novel 4-chlorobiphenyl dechlorinating bacterium.</title>
        <authorList>
            <person name="Manickam N."/>
            <person name="Singh N.K."/>
            <person name="Bajaj A."/>
            <person name="Kumar R.M."/>
            <person name="Kaur G."/>
            <person name="Kaur N."/>
            <person name="Bala M."/>
            <person name="Kumar A."/>
            <person name="Mayilraj S."/>
        </authorList>
    </citation>
    <scope>NUCLEOTIDE SEQUENCE [LARGE SCALE GENOMIC DNA]</scope>
    <source>
        <strain evidence="2 3">IITR-54</strain>
    </source>
</reference>
<dbReference type="AlphaFoldDB" id="A0A7V7RL26"/>
<name>A0A7V7RL26_9BACI</name>
<dbReference type="GO" id="GO:0016779">
    <property type="term" value="F:nucleotidyltransferase activity"/>
    <property type="evidence" value="ECO:0007669"/>
    <property type="project" value="InterPro"/>
</dbReference>
<evidence type="ECO:0000313" key="2">
    <source>
        <dbReference type="EMBL" id="KAB2331350.1"/>
    </source>
</evidence>
<evidence type="ECO:0000313" key="3">
    <source>
        <dbReference type="Proteomes" id="UP000441354"/>
    </source>
</evidence>
<dbReference type="EMBL" id="WBOT01000005">
    <property type="protein sequence ID" value="KAB2331350.1"/>
    <property type="molecule type" value="Genomic_DNA"/>
</dbReference>
<gene>
    <name evidence="2" type="ORF">F7732_15990</name>
</gene>
<organism evidence="2 3">
    <name type="scientific">Bacillus mesophilum</name>
    <dbReference type="NCBI Taxonomy" id="1071718"/>
    <lineage>
        <taxon>Bacteria</taxon>
        <taxon>Bacillati</taxon>
        <taxon>Bacillota</taxon>
        <taxon>Bacilli</taxon>
        <taxon>Bacillales</taxon>
        <taxon>Bacillaceae</taxon>
        <taxon>Bacillus</taxon>
    </lineage>
</organism>
<dbReference type="CDD" id="cd05403">
    <property type="entry name" value="NT_KNTase_like"/>
    <property type="match status" value="1"/>
</dbReference>
<dbReference type="InterPro" id="IPR043519">
    <property type="entry name" value="NT_sf"/>
</dbReference>
<dbReference type="SUPFAM" id="SSF81301">
    <property type="entry name" value="Nucleotidyltransferase"/>
    <property type="match status" value="1"/>
</dbReference>
<dbReference type="RefSeq" id="WP_151575011.1">
    <property type="nucleotide sequence ID" value="NZ_WBOT01000005.1"/>
</dbReference>